<gene>
    <name evidence="1" type="ORF">CDAR_295421</name>
</gene>
<evidence type="ECO:0008006" key="3">
    <source>
        <dbReference type="Google" id="ProtNLM"/>
    </source>
</evidence>
<reference evidence="1 2" key="1">
    <citation type="submission" date="2021-06" db="EMBL/GenBank/DDBJ databases">
        <title>Caerostris darwini draft genome.</title>
        <authorList>
            <person name="Kono N."/>
            <person name="Arakawa K."/>
        </authorList>
    </citation>
    <scope>NUCLEOTIDE SEQUENCE [LARGE SCALE GENOMIC DNA]</scope>
</reference>
<evidence type="ECO:0000313" key="2">
    <source>
        <dbReference type="Proteomes" id="UP001054837"/>
    </source>
</evidence>
<sequence length="96" mass="11206">MFRHKTVCLLLKCSLGSYYFPNFSISVSIQLFKRRQPKNCLLNRQRAKSACELFTDIRSCVRMRVTTVRQNSAVLTDSLTRRRVPDISILETPRPK</sequence>
<name>A0AAV4QPB9_9ARAC</name>
<dbReference type="EMBL" id="BPLQ01004855">
    <property type="protein sequence ID" value="GIY11035.1"/>
    <property type="molecule type" value="Genomic_DNA"/>
</dbReference>
<accession>A0AAV4QPB9</accession>
<dbReference type="AlphaFoldDB" id="A0AAV4QPB9"/>
<keyword evidence="2" id="KW-1185">Reference proteome</keyword>
<organism evidence="1 2">
    <name type="scientific">Caerostris darwini</name>
    <dbReference type="NCBI Taxonomy" id="1538125"/>
    <lineage>
        <taxon>Eukaryota</taxon>
        <taxon>Metazoa</taxon>
        <taxon>Ecdysozoa</taxon>
        <taxon>Arthropoda</taxon>
        <taxon>Chelicerata</taxon>
        <taxon>Arachnida</taxon>
        <taxon>Araneae</taxon>
        <taxon>Araneomorphae</taxon>
        <taxon>Entelegynae</taxon>
        <taxon>Araneoidea</taxon>
        <taxon>Araneidae</taxon>
        <taxon>Caerostris</taxon>
    </lineage>
</organism>
<evidence type="ECO:0000313" key="1">
    <source>
        <dbReference type="EMBL" id="GIY11035.1"/>
    </source>
</evidence>
<comment type="caution">
    <text evidence="1">The sequence shown here is derived from an EMBL/GenBank/DDBJ whole genome shotgun (WGS) entry which is preliminary data.</text>
</comment>
<proteinExistence type="predicted"/>
<protein>
    <recommendedName>
        <fullName evidence="3">Secreted protein</fullName>
    </recommendedName>
</protein>
<dbReference type="Proteomes" id="UP001054837">
    <property type="component" value="Unassembled WGS sequence"/>
</dbReference>